<protein>
    <recommendedName>
        <fullName evidence="4">MAP kinase-activating death domain protein</fullName>
    </recommendedName>
    <alternativeName>
        <fullName evidence="12">Rab3 GDP/GTP exchange factor</fullName>
    </alternativeName>
    <alternativeName>
        <fullName evidence="13">Rab3 GDP/GTP exchange protein</fullName>
    </alternativeName>
</protein>
<evidence type="ECO:0000256" key="12">
    <source>
        <dbReference type="ARBA" id="ARBA00079552"/>
    </source>
</evidence>
<dbReference type="InterPro" id="IPR043153">
    <property type="entry name" value="DENN_C"/>
</dbReference>
<dbReference type="FunFam" id="3.40.50.11500:FF:000002">
    <property type="entry name" value="MAP kinase-activating death domain protein-like Protein"/>
    <property type="match status" value="1"/>
</dbReference>
<keyword evidence="16" id="KW-0808">Transferase</keyword>
<feature type="compositionally biased region" description="Acidic residues" evidence="14">
    <location>
        <begin position="784"/>
        <end position="793"/>
    </location>
</feature>
<dbReference type="GO" id="GO:0006915">
    <property type="term" value="P:apoptotic process"/>
    <property type="evidence" value="ECO:0007669"/>
    <property type="project" value="UniProtKB-KW"/>
</dbReference>
<feature type="region of interest" description="Disordered" evidence="14">
    <location>
        <begin position="732"/>
        <end position="844"/>
    </location>
</feature>
<dbReference type="GO" id="GO:0032483">
    <property type="term" value="P:regulation of Rab protein signal transduction"/>
    <property type="evidence" value="ECO:0007669"/>
    <property type="project" value="TreeGrafter"/>
</dbReference>
<comment type="subunit">
    <text evidence="11">Interacts (via death domain) with TNFRSF1A (via death domain). Interacts with PIDD1. Interacts with YWHAZ. Interacts (via death domain) with KIF1B; links the motor KIF1B to Rab3-carrying vesicles in anterograde synaptic vesicle transport. Interacts with KIF1A. Interacts (via uDENN domain) with RAB3A, RAB3B, RAB3C and RAB3D; the GTP-bound form of the Rab proteins is preferred for interaction.</text>
</comment>
<evidence type="ECO:0000256" key="7">
    <source>
        <dbReference type="ARBA" id="ARBA00022658"/>
    </source>
</evidence>
<comment type="function">
    <text evidence="10">Guanyl-nucleotide exchange factor that regulates small GTPases of the Rab family. Converts GDP-bound inactive form of RAB27A and RAB27B to the GTP-bound active forms. Converts GDP-bound inactive form of RAB3A, RAB3C and RAB3D to the GTP-bound active forms, GTPases involved in synaptic vesicle exocytosis and vesicle secretion. Plays a role in synaptic vesicle formation and in vesicle trafficking at the neuromuscular junction. Involved in up-regulating a post-docking step of synaptic exocytosis in central synapses. Probably by binding to the motor proteins KIF1B and KIF1A, mediates motor-dependent transport of GTP-RAB3A-positive vesicles to the presynaptic nerve terminals. Plays a role in TNFA-mediated activation of the MAPK pathway, including ERK1/2. May link TNFRSF1A with MAP kinase activation. May be involved in the regulation of TNFA-induced apoptosis.</text>
</comment>
<feature type="compositionally biased region" description="Polar residues" evidence="14">
    <location>
        <begin position="931"/>
        <end position="942"/>
    </location>
</feature>
<dbReference type="InterPro" id="IPR005113">
    <property type="entry name" value="uDENN_dom"/>
</dbReference>
<evidence type="ECO:0000256" key="1">
    <source>
        <dbReference type="ARBA" id="ARBA00004236"/>
    </source>
</evidence>
<dbReference type="SMART" id="SM00800">
    <property type="entry name" value="uDENN"/>
    <property type="match status" value="1"/>
</dbReference>
<comment type="subcellular location">
    <subcellularLocation>
        <location evidence="1">Cell membrane</location>
    </subcellularLocation>
    <subcellularLocation>
        <location evidence="2">Cytoplasm</location>
    </subcellularLocation>
</comment>
<evidence type="ECO:0000256" key="9">
    <source>
        <dbReference type="ARBA" id="ARBA00023136"/>
    </source>
</evidence>
<name>A0A087VQS1_BALRE</name>
<feature type="region of interest" description="Disordered" evidence="14">
    <location>
        <begin position="1130"/>
        <end position="1280"/>
    </location>
</feature>
<reference evidence="16 17" key="1">
    <citation type="submission" date="2014-04" db="EMBL/GenBank/DDBJ databases">
        <title>Genome evolution of avian class.</title>
        <authorList>
            <person name="Zhang G."/>
            <person name="Li C."/>
        </authorList>
    </citation>
    <scope>NUCLEOTIDE SEQUENCE [LARGE SCALE GENOMIC DNA]</scope>
    <source>
        <strain evidence="16">BGI_N312</strain>
    </source>
</reference>
<dbReference type="PANTHER" id="PTHR13008:SF7">
    <property type="entry name" value="MAP KINASE-ACTIVATING DEATH DOMAIN PROTEIN"/>
    <property type="match status" value="1"/>
</dbReference>
<feature type="non-terminal residue" evidence="16">
    <location>
        <position position="1649"/>
    </location>
</feature>
<feature type="compositionally biased region" description="Basic and acidic residues" evidence="14">
    <location>
        <begin position="1130"/>
        <end position="1158"/>
    </location>
</feature>
<organism evidence="16 17">
    <name type="scientific">Balearica regulorum gibbericeps</name>
    <name type="common">East African grey crowned-crane</name>
    <dbReference type="NCBI Taxonomy" id="100784"/>
    <lineage>
        <taxon>Eukaryota</taxon>
        <taxon>Metazoa</taxon>
        <taxon>Chordata</taxon>
        <taxon>Craniata</taxon>
        <taxon>Vertebrata</taxon>
        <taxon>Euteleostomi</taxon>
        <taxon>Archelosauria</taxon>
        <taxon>Archosauria</taxon>
        <taxon>Dinosauria</taxon>
        <taxon>Saurischia</taxon>
        <taxon>Theropoda</taxon>
        <taxon>Coelurosauria</taxon>
        <taxon>Aves</taxon>
        <taxon>Neognathae</taxon>
        <taxon>Neoaves</taxon>
        <taxon>Gruiformes</taxon>
        <taxon>Gruidae</taxon>
        <taxon>Balearica</taxon>
    </lineage>
</organism>
<dbReference type="GO" id="GO:0016301">
    <property type="term" value="F:kinase activity"/>
    <property type="evidence" value="ECO:0007669"/>
    <property type="project" value="UniProtKB-KW"/>
</dbReference>
<feature type="compositionally biased region" description="Acidic residues" evidence="14">
    <location>
        <begin position="608"/>
        <end position="623"/>
    </location>
</feature>
<dbReference type="SMART" id="SM00801">
    <property type="entry name" value="dDENN"/>
    <property type="match status" value="1"/>
</dbReference>
<dbReference type="InterPro" id="IPR001194">
    <property type="entry name" value="cDENN_dom"/>
</dbReference>
<feature type="compositionally biased region" description="Polar residues" evidence="14">
    <location>
        <begin position="682"/>
        <end position="693"/>
    </location>
</feature>
<dbReference type="InterPro" id="IPR039980">
    <property type="entry name" value="MADD"/>
</dbReference>
<accession>A0A087VQS1</accession>
<dbReference type="InterPro" id="IPR005112">
    <property type="entry name" value="dDENN_dom"/>
</dbReference>
<dbReference type="PROSITE" id="PS50211">
    <property type="entry name" value="DENN"/>
    <property type="match status" value="1"/>
</dbReference>
<evidence type="ECO:0000256" key="8">
    <source>
        <dbReference type="ARBA" id="ARBA00022703"/>
    </source>
</evidence>
<keyword evidence="16" id="KW-0418">Kinase</keyword>
<keyword evidence="17" id="KW-1185">Reference proteome</keyword>
<dbReference type="Pfam" id="PF03456">
    <property type="entry name" value="uDENN"/>
    <property type="match status" value="1"/>
</dbReference>
<evidence type="ECO:0000256" key="14">
    <source>
        <dbReference type="SAM" id="MobiDB-lite"/>
    </source>
</evidence>
<feature type="compositionally biased region" description="Polar residues" evidence="14">
    <location>
        <begin position="797"/>
        <end position="807"/>
    </location>
</feature>
<feature type="region of interest" description="Disordered" evidence="14">
    <location>
        <begin position="679"/>
        <end position="709"/>
    </location>
</feature>
<evidence type="ECO:0000256" key="5">
    <source>
        <dbReference type="ARBA" id="ARBA00022475"/>
    </source>
</evidence>
<evidence type="ECO:0000256" key="6">
    <source>
        <dbReference type="ARBA" id="ARBA00022490"/>
    </source>
</evidence>
<evidence type="ECO:0000313" key="17">
    <source>
        <dbReference type="Proteomes" id="UP000053309"/>
    </source>
</evidence>
<dbReference type="SMART" id="SM00799">
    <property type="entry name" value="DENN"/>
    <property type="match status" value="1"/>
</dbReference>
<keyword evidence="5" id="KW-1003">Cell membrane</keyword>
<feature type="region of interest" description="Disordered" evidence="14">
    <location>
        <begin position="601"/>
        <end position="628"/>
    </location>
</feature>
<evidence type="ECO:0000256" key="2">
    <source>
        <dbReference type="ARBA" id="ARBA00004496"/>
    </source>
</evidence>
<keyword evidence="7" id="KW-0344">Guanine-nucleotide releasing factor</keyword>
<feature type="compositionally biased region" description="Polar residues" evidence="14">
    <location>
        <begin position="1228"/>
        <end position="1254"/>
    </location>
</feature>
<dbReference type="GO" id="GO:0005886">
    <property type="term" value="C:plasma membrane"/>
    <property type="evidence" value="ECO:0007669"/>
    <property type="project" value="UniProtKB-SubCell"/>
</dbReference>
<evidence type="ECO:0000256" key="4">
    <source>
        <dbReference type="ARBA" id="ARBA00017868"/>
    </source>
</evidence>
<feature type="region of interest" description="Disordered" evidence="14">
    <location>
        <begin position="914"/>
        <end position="942"/>
    </location>
</feature>
<feature type="domain" description="UDENN" evidence="15">
    <location>
        <begin position="1"/>
        <end position="558"/>
    </location>
</feature>
<feature type="compositionally biased region" description="Low complexity" evidence="14">
    <location>
        <begin position="829"/>
        <end position="842"/>
    </location>
</feature>
<evidence type="ECO:0000256" key="13">
    <source>
        <dbReference type="ARBA" id="ARBA00081633"/>
    </source>
</evidence>
<dbReference type="Pfam" id="PF02141">
    <property type="entry name" value="DENN"/>
    <property type="match status" value="1"/>
</dbReference>
<feature type="compositionally biased region" description="Polar residues" evidence="14">
    <location>
        <begin position="1190"/>
        <end position="1208"/>
    </location>
</feature>
<feature type="compositionally biased region" description="Polar residues" evidence="14">
    <location>
        <begin position="135"/>
        <end position="146"/>
    </location>
</feature>
<dbReference type="Pfam" id="PF23629">
    <property type="entry name" value="Death_MADD"/>
    <property type="match status" value="1"/>
</dbReference>
<sequence>FFCLLFCRQPSSDSVAQTPELLRRYPLEDHVDFPLPPDVVFFCQPEGCLSVRQKRMSFRDDTSFVFTLTDKDTGVIRYGICVNFYRSFQKRVPKEKGEGTGGHRAREGQKIPKSGDASAPHEEVGTESSESGSSLQAPSTESTPDVNRSPRSKRLTKGSHRSRNSTLTSLCILSHYPFFSTFRECLYTLKRLVDCCSERLLGKKLGIPRGVQRDTMWRIFTGSLLVEEKSSALLHDLREIEAWIYRLLRSPMPVAGQKRVDVEVLPHELQPALTFALPDPSRFTLVDFPLHLPLELLGVDACLQVLTCILLEHKVVLQSRDYNALSMSVMAFVAMIYPLEYMFPVIPLLPTCMASAEQLLLAPTPYIIGVPASFFLYKLDFKMPDDVWLIDLDTNRVIVPTNAESLPALPEPEASELKKHLKQALASMSLNTQPILNLEKFHEGQEVPLLLGRPQNDLQSTPSTEFNPLIYGNDVDSVDVATRVAMVRFFNSPNVLQGFQMHTRTLRLFPRPVVAFQANSFLASRPKQTPFADKLSRTQAVEYFGEWSLNPTNYAFQRIHNSMFDPALIGDKPKWYAHQLQPIHYRVYDSNSQLAEALNVPVEKETDSDPTDDSGSDSVDYDDSSSSYSSLGDFVSEMMKCDINGDTPNVDPLTHAALGDASEVEFDDFQEYSGDLDEQAMDSENSQENNQPRSSSSTTASSSPSTVIHGVNHESADSAEMEEKLVAGFSNHLPSLPLQPSFPKISLDHRESDSTAGGMSSSEGVVRKREYDNPYFEPQYGFPTEDEDDEQEESYTPRFNQNLNGSRQKLLRPNSLKLANDSDADSDSRASSPNSTVSNNSSEGFGGIMSFASSLYRNHSTSFSLSNLALPTKVGRDKSTPFPSLKVFGLNTIMEIITEAGPVSNEGNRRALVDQKSSVIKHSPTVKRESPSPQGRTSNSSENQQFLKEVVHNVLDGQGVGWLNMKRVRRLLESEQLRVFVLSKLNRTIQSEEDARQDVIQDVEISRKVYKGMLDLLKCTVLSLEQSYANAGLGGMASVFGLLEIAHTHYYNKEPEKRKRSPTDGSVTPVGKDSASSPRVEPKPAMQLPVPQLMPKAPSPAGKGPREFDTRSLKEENFIASIELWNKHQEVKKQKSLEKTRPEGVKHFDLGETDEKKSQISADSGLSLASGSQKSDFDSIPSGGPAVMVRSTSQDSEVSTVVSNSSGETLGADSDLSSNAGDGPSVENGGNLTGSRGTVSDSEIETNSATSSIFAKSHNLKQSVKDSKGSAPGRGPEDGNQRVYLYEGLLGRDKGSVWDQLEDAAMETFSMSKERSTLWDQMQFWEDAFLDAVMLEREGMGMDQGPQEMIDRYLSLGEHDRKRLEDDEDRLLATLLHNMIAYMLMIKVNKSDIRKKVRRLMGKSHIGLVHSQQINDILDKLANLNGRELPVRPSGSRHIKKQTFVVHAGTDTTGDIFFMEVCDDCIVLRSNIGTVYERWWYEKLINMTYCPKTKVLCLWRRNGQETQLNKFYTKKCRELYYCVKDSMERAAARQQSIKPGPELGGEFPVQDMKTGEGGLLQVTLEGINLKFMHSQVFIELNHIKKCNTVRGVFVLEEFVPETKEVVSHKYKTPMAHEICYSVLCLFSYVAAIRGKEAENKSKPPRPVSS</sequence>
<dbReference type="Gene3D" id="3.40.50.11500">
    <property type="match status" value="1"/>
</dbReference>
<dbReference type="GO" id="GO:0005829">
    <property type="term" value="C:cytosol"/>
    <property type="evidence" value="ECO:0007669"/>
    <property type="project" value="TreeGrafter"/>
</dbReference>
<feature type="compositionally biased region" description="Basic residues" evidence="14">
    <location>
        <begin position="150"/>
        <end position="161"/>
    </location>
</feature>
<dbReference type="PANTHER" id="PTHR13008">
    <property type="entry name" value="MAP-KINASE ACTIVATING DEATH DOMAIN PROTEIN MADD /DENN/AEX-3 C.ELEGANS"/>
    <property type="match status" value="1"/>
</dbReference>
<feature type="region of interest" description="Disordered" evidence="14">
    <location>
        <begin position="1053"/>
        <end position="1108"/>
    </location>
</feature>
<evidence type="ECO:0000313" key="16">
    <source>
        <dbReference type="EMBL" id="KFO14963.1"/>
    </source>
</evidence>
<evidence type="ECO:0000259" key="15">
    <source>
        <dbReference type="PROSITE" id="PS50211"/>
    </source>
</evidence>
<keyword evidence="8" id="KW-0053">Apoptosis</keyword>
<dbReference type="InterPro" id="IPR037516">
    <property type="entry name" value="Tripartite_DENN"/>
</dbReference>
<evidence type="ECO:0000256" key="11">
    <source>
        <dbReference type="ARBA" id="ARBA00064743"/>
    </source>
</evidence>
<dbReference type="EMBL" id="KL502166">
    <property type="protein sequence ID" value="KFO14963.1"/>
    <property type="molecule type" value="Genomic_DNA"/>
</dbReference>
<evidence type="ECO:0000256" key="10">
    <source>
        <dbReference type="ARBA" id="ARBA00060181"/>
    </source>
</evidence>
<evidence type="ECO:0000256" key="3">
    <source>
        <dbReference type="ARBA" id="ARBA00005978"/>
    </source>
</evidence>
<dbReference type="GO" id="GO:0005085">
    <property type="term" value="F:guanyl-nucleotide exchange factor activity"/>
    <property type="evidence" value="ECO:0007669"/>
    <property type="project" value="UniProtKB-KW"/>
</dbReference>
<feature type="compositionally biased region" description="Low complexity" evidence="14">
    <location>
        <begin position="1161"/>
        <end position="1172"/>
    </location>
</feature>
<gene>
    <name evidence="16" type="ORF">N312_05528</name>
</gene>
<dbReference type="InterPro" id="IPR056574">
    <property type="entry name" value="Death_MADD"/>
</dbReference>
<comment type="similarity">
    <text evidence="3">Belongs to the MADD family.</text>
</comment>
<feature type="non-terminal residue" evidence="16">
    <location>
        <position position="1"/>
    </location>
</feature>
<dbReference type="InterPro" id="IPR057469">
    <property type="entry name" value="PH_MADD"/>
</dbReference>
<keyword evidence="9" id="KW-0472">Membrane</keyword>
<feature type="region of interest" description="Disordered" evidence="14">
    <location>
        <begin position="93"/>
        <end position="161"/>
    </location>
</feature>
<proteinExistence type="inferred from homology"/>
<keyword evidence="6" id="KW-0963">Cytoplasm</keyword>
<dbReference type="Pfam" id="PF25328">
    <property type="entry name" value="PH_MADD"/>
    <property type="match status" value="1"/>
</dbReference>
<dbReference type="GO" id="GO:0042981">
    <property type="term" value="P:regulation of apoptotic process"/>
    <property type="evidence" value="ECO:0007669"/>
    <property type="project" value="TreeGrafter"/>
</dbReference>
<feature type="compositionally biased region" description="Polar residues" evidence="14">
    <location>
        <begin position="754"/>
        <end position="763"/>
    </location>
</feature>
<dbReference type="Gene3D" id="3.30.450.200">
    <property type="match status" value="1"/>
</dbReference>
<dbReference type="Proteomes" id="UP000053309">
    <property type="component" value="Unassembled WGS sequence"/>
</dbReference>
<feature type="compositionally biased region" description="Low complexity" evidence="14">
    <location>
        <begin position="694"/>
        <end position="706"/>
    </location>
</feature>